<name>A0ABW5X0G3_9FLAO</name>
<dbReference type="InterPro" id="IPR009057">
    <property type="entry name" value="Homeodomain-like_sf"/>
</dbReference>
<keyword evidence="5" id="KW-1185">Reference proteome</keyword>
<dbReference type="InterPro" id="IPR018060">
    <property type="entry name" value="HTH_AraC"/>
</dbReference>
<feature type="domain" description="HTH araC/xylS-type" evidence="3">
    <location>
        <begin position="237"/>
        <end position="335"/>
    </location>
</feature>
<dbReference type="SMART" id="SM00342">
    <property type="entry name" value="HTH_ARAC"/>
    <property type="match status" value="1"/>
</dbReference>
<keyword evidence="1" id="KW-0805">Transcription regulation</keyword>
<proteinExistence type="predicted"/>
<comment type="caution">
    <text evidence="4">The sequence shown here is derived from an EMBL/GenBank/DDBJ whole genome shotgun (WGS) entry which is preliminary data.</text>
</comment>
<accession>A0ABW5X0G3</accession>
<organism evidence="4 5">
    <name type="scientific">Christiangramia antarctica</name>
    <dbReference type="NCBI Taxonomy" id="2058158"/>
    <lineage>
        <taxon>Bacteria</taxon>
        <taxon>Pseudomonadati</taxon>
        <taxon>Bacteroidota</taxon>
        <taxon>Flavobacteriia</taxon>
        <taxon>Flavobacteriales</taxon>
        <taxon>Flavobacteriaceae</taxon>
        <taxon>Christiangramia</taxon>
    </lineage>
</organism>
<dbReference type="RefSeq" id="WP_251739481.1">
    <property type="nucleotide sequence ID" value="NZ_JBHUOJ010000004.1"/>
</dbReference>
<gene>
    <name evidence="4" type="ORF">ACFSYS_02270</name>
</gene>
<dbReference type="EMBL" id="JBHUOJ010000004">
    <property type="protein sequence ID" value="MFD2832095.1"/>
    <property type="molecule type" value="Genomic_DNA"/>
</dbReference>
<dbReference type="InterPro" id="IPR053142">
    <property type="entry name" value="PchR_regulatory_protein"/>
</dbReference>
<evidence type="ECO:0000256" key="2">
    <source>
        <dbReference type="ARBA" id="ARBA00023163"/>
    </source>
</evidence>
<dbReference type="PANTHER" id="PTHR47893">
    <property type="entry name" value="REGULATORY PROTEIN PCHR"/>
    <property type="match status" value="1"/>
</dbReference>
<dbReference type="Pfam" id="PF12833">
    <property type="entry name" value="HTH_18"/>
    <property type="match status" value="1"/>
</dbReference>
<dbReference type="PROSITE" id="PS01124">
    <property type="entry name" value="HTH_ARAC_FAMILY_2"/>
    <property type="match status" value="1"/>
</dbReference>
<sequence length="340" mass="39588">MRIFELKEIPAKGIVKSLAKSCHVEYEDNFGEYMMRFPKSIGRGLVRGINFPNGVGLFTFKFEMKEDTCFNFSSQSIHPFKFVYCIQGNFQHYFSNEDITHEISDGQSLILGSNYQSGNKFLFKQGSSIHLKFLDIERERFVDQLTFPLEQMGEIYHNIFADTNALRTLYHHTQYSLKMAYLADEIDSFKSKGLERTIFYGAKSLELLSYMMMLYKDDLQGENGQIVVREHDLKKINQVIYTIENNLEELGNISEMARVVDISEAKLQEGFKILFNQTVNEYIQTKRLERAMNLLLHTNKSISEIVYAVGLNSRSHFSKIFKQRYNVSPKIVRASRQKNI</sequence>
<keyword evidence="2" id="KW-0804">Transcription</keyword>
<dbReference type="SUPFAM" id="SSF46689">
    <property type="entry name" value="Homeodomain-like"/>
    <property type="match status" value="1"/>
</dbReference>
<dbReference type="PANTHER" id="PTHR47893:SF1">
    <property type="entry name" value="REGULATORY PROTEIN PCHR"/>
    <property type="match status" value="1"/>
</dbReference>
<evidence type="ECO:0000313" key="5">
    <source>
        <dbReference type="Proteomes" id="UP001597438"/>
    </source>
</evidence>
<protein>
    <submittedName>
        <fullName evidence="4">Helix-turn-helix domain-containing protein</fullName>
    </submittedName>
</protein>
<dbReference type="Proteomes" id="UP001597438">
    <property type="component" value="Unassembled WGS sequence"/>
</dbReference>
<evidence type="ECO:0000256" key="1">
    <source>
        <dbReference type="ARBA" id="ARBA00023015"/>
    </source>
</evidence>
<evidence type="ECO:0000259" key="3">
    <source>
        <dbReference type="PROSITE" id="PS01124"/>
    </source>
</evidence>
<dbReference type="Gene3D" id="1.10.10.60">
    <property type="entry name" value="Homeodomain-like"/>
    <property type="match status" value="2"/>
</dbReference>
<reference evidence="5" key="1">
    <citation type="journal article" date="2019" name="Int. J. Syst. Evol. Microbiol.">
        <title>The Global Catalogue of Microorganisms (GCM) 10K type strain sequencing project: providing services to taxonomists for standard genome sequencing and annotation.</title>
        <authorList>
            <consortium name="The Broad Institute Genomics Platform"/>
            <consortium name="The Broad Institute Genome Sequencing Center for Infectious Disease"/>
            <person name="Wu L."/>
            <person name="Ma J."/>
        </authorList>
    </citation>
    <scope>NUCLEOTIDE SEQUENCE [LARGE SCALE GENOMIC DNA]</scope>
    <source>
        <strain evidence="5">KCTC 52925</strain>
    </source>
</reference>
<evidence type="ECO:0000313" key="4">
    <source>
        <dbReference type="EMBL" id="MFD2832095.1"/>
    </source>
</evidence>